<feature type="transmembrane region" description="Helical" evidence="1">
    <location>
        <begin position="12"/>
        <end position="33"/>
    </location>
</feature>
<reference evidence="2 3" key="1">
    <citation type="submission" date="2023-11" db="EMBL/GenBank/DDBJ databases">
        <title>Unpublished Manusciprt.</title>
        <authorList>
            <person name="Saticioglu I.B."/>
            <person name="Ay H."/>
            <person name="Ajmi N."/>
            <person name="Altun S."/>
            <person name="Duman M."/>
        </authorList>
    </citation>
    <scope>NUCLEOTIDE SEQUENCE [LARGE SCALE GENOMIC DNA]</scope>
    <source>
        <strain evidence="2 3">Fl-318</strain>
    </source>
</reference>
<evidence type="ECO:0000256" key="1">
    <source>
        <dbReference type="SAM" id="Phobius"/>
    </source>
</evidence>
<dbReference type="RefSeq" id="WP_230004955.1">
    <property type="nucleotide sequence ID" value="NZ_CP087134.1"/>
</dbReference>
<evidence type="ECO:0000313" key="3">
    <source>
        <dbReference type="Proteomes" id="UP001273350"/>
    </source>
</evidence>
<accession>A0ABU4R7M1</accession>
<keyword evidence="3" id="KW-1185">Reference proteome</keyword>
<gene>
    <name evidence="2" type="ORF">SGQ83_04410</name>
</gene>
<feature type="transmembrane region" description="Helical" evidence="1">
    <location>
        <begin position="74"/>
        <end position="98"/>
    </location>
</feature>
<comment type="caution">
    <text evidence="2">The sequence shown here is derived from an EMBL/GenBank/DDBJ whole genome shotgun (WGS) entry which is preliminary data.</text>
</comment>
<protein>
    <recommendedName>
        <fullName evidence="4">DUF4293 family protein</fullName>
    </recommendedName>
</protein>
<feature type="transmembrane region" description="Helical" evidence="1">
    <location>
        <begin position="129"/>
        <end position="147"/>
    </location>
</feature>
<keyword evidence="1" id="KW-1133">Transmembrane helix</keyword>
<name>A0ABU4R7M1_9FLAO</name>
<keyword evidence="1" id="KW-0472">Membrane</keyword>
<evidence type="ECO:0000313" key="2">
    <source>
        <dbReference type="EMBL" id="MDX6188584.1"/>
    </source>
</evidence>
<feature type="transmembrane region" description="Helical" evidence="1">
    <location>
        <begin position="105"/>
        <end position="123"/>
    </location>
</feature>
<sequence length="161" mass="19153">MIKNEFLYRQGFLLIILGGFLLLFLPFTMDFLFASDQIGNVNNADNNSVSFSVNYFQDCYNFISNFKPPYRFPYIEVLGILIVLALPVSILLQFVYFYKYRYKKVFFLCVIALASLFEFTYSYFEYLQYGCYLLTLQQLFLILNLGLNKKLRSKKTFNRIY</sequence>
<dbReference type="Proteomes" id="UP001273350">
    <property type="component" value="Unassembled WGS sequence"/>
</dbReference>
<evidence type="ECO:0008006" key="4">
    <source>
        <dbReference type="Google" id="ProtNLM"/>
    </source>
</evidence>
<keyword evidence="1" id="KW-0812">Transmembrane</keyword>
<dbReference type="EMBL" id="JAWXVI010000002">
    <property type="protein sequence ID" value="MDX6188584.1"/>
    <property type="molecule type" value="Genomic_DNA"/>
</dbReference>
<organism evidence="2 3">
    <name type="scientific">Flavobacterium cupriresistens</name>
    <dbReference type="NCBI Taxonomy" id="2893885"/>
    <lineage>
        <taxon>Bacteria</taxon>
        <taxon>Pseudomonadati</taxon>
        <taxon>Bacteroidota</taxon>
        <taxon>Flavobacteriia</taxon>
        <taxon>Flavobacteriales</taxon>
        <taxon>Flavobacteriaceae</taxon>
        <taxon>Flavobacterium</taxon>
    </lineage>
</organism>
<proteinExistence type="predicted"/>